<keyword evidence="4" id="KW-1185">Reference proteome</keyword>
<dbReference type="PANTHER" id="PTHR21068:SF43">
    <property type="entry name" value="SPARTIN"/>
    <property type="match status" value="1"/>
</dbReference>
<dbReference type="GO" id="GO:0051301">
    <property type="term" value="P:cell division"/>
    <property type="evidence" value="ECO:0007669"/>
    <property type="project" value="TreeGrafter"/>
</dbReference>
<dbReference type="PANTHER" id="PTHR21068">
    <property type="entry name" value="SPARTIN"/>
    <property type="match status" value="1"/>
</dbReference>
<gene>
    <name evidence="3" type="ORF">NQ318_006517</name>
</gene>
<evidence type="ECO:0000259" key="2">
    <source>
        <dbReference type="Pfam" id="PF06911"/>
    </source>
</evidence>
<evidence type="ECO:0000256" key="1">
    <source>
        <dbReference type="SAM" id="MobiDB-lite"/>
    </source>
</evidence>
<feature type="compositionally biased region" description="Low complexity" evidence="1">
    <location>
        <begin position="306"/>
        <end position="317"/>
    </location>
</feature>
<dbReference type="InterPro" id="IPR009686">
    <property type="entry name" value="Senescence/spartin_C"/>
</dbReference>
<dbReference type="AlphaFoldDB" id="A0AAV8YPM3"/>
<dbReference type="InterPro" id="IPR045036">
    <property type="entry name" value="Spartin-like"/>
</dbReference>
<comment type="caution">
    <text evidence="3">The sequence shown here is derived from an EMBL/GenBank/DDBJ whole genome shotgun (WGS) entry which is preliminary data.</text>
</comment>
<dbReference type="Pfam" id="PF06911">
    <property type="entry name" value="Senescence"/>
    <property type="match status" value="1"/>
</dbReference>
<protein>
    <recommendedName>
        <fullName evidence="2">Senescence domain-containing protein</fullName>
    </recommendedName>
</protein>
<dbReference type="GO" id="GO:0030514">
    <property type="term" value="P:negative regulation of BMP signaling pathway"/>
    <property type="evidence" value="ECO:0007669"/>
    <property type="project" value="TreeGrafter"/>
</dbReference>
<accession>A0AAV8YPM3</accession>
<dbReference type="EMBL" id="JAPWTK010000063">
    <property type="protein sequence ID" value="KAJ8952900.1"/>
    <property type="molecule type" value="Genomic_DNA"/>
</dbReference>
<dbReference type="Proteomes" id="UP001162162">
    <property type="component" value="Unassembled WGS sequence"/>
</dbReference>
<evidence type="ECO:0000313" key="3">
    <source>
        <dbReference type="EMBL" id="KAJ8952900.1"/>
    </source>
</evidence>
<organism evidence="3 4">
    <name type="scientific">Aromia moschata</name>
    <dbReference type="NCBI Taxonomy" id="1265417"/>
    <lineage>
        <taxon>Eukaryota</taxon>
        <taxon>Metazoa</taxon>
        <taxon>Ecdysozoa</taxon>
        <taxon>Arthropoda</taxon>
        <taxon>Hexapoda</taxon>
        <taxon>Insecta</taxon>
        <taxon>Pterygota</taxon>
        <taxon>Neoptera</taxon>
        <taxon>Endopterygota</taxon>
        <taxon>Coleoptera</taxon>
        <taxon>Polyphaga</taxon>
        <taxon>Cucujiformia</taxon>
        <taxon>Chrysomeloidea</taxon>
        <taxon>Cerambycidae</taxon>
        <taxon>Cerambycinae</taxon>
        <taxon>Callichromatini</taxon>
        <taxon>Aromia</taxon>
    </lineage>
</organism>
<feature type="domain" description="Senescence" evidence="2">
    <location>
        <begin position="84"/>
        <end position="278"/>
    </location>
</feature>
<feature type="region of interest" description="Disordered" evidence="1">
    <location>
        <begin position="295"/>
        <end position="330"/>
    </location>
</feature>
<sequence length="330" mass="35004">MGLSAGTGSVPCYRTDYGAFILPNVHSDVPGSSVGIILPPDADGEVFDLLENILHGIISQATEEEIQERRRRKEPTDLSTQVSSKIVDGAWYISQGLIKGAEKAGEFFNSSTPKIISNMKSSETPAHIPPKLSKGVQVAESATSTAARVTGFVADKVGTATIRLGQFLAPHIQKQGTRLLTTGFNMSEQEASDKMKGILTVAAGAVEGFSTVYHGLRTSSSILATSLRDNTVKIVEHKYGQPASTLTGHTLSTVGNVYTISSNVKVITPKGLVKTTVKNTGKTVVYDYTSSSRARKSYENTVVGTESSVPESPSCSSLTGKGSDENSDKK</sequence>
<reference evidence="3" key="1">
    <citation type="journal article" date="2023" name="Insect Mol. Biol.">
        <title>Genome sequencing provides insights into the evolution of gene families encoding plant cell wall-degrading enzymes in longhorned beetles.</title>
        <authorList>
            <person name="Shin N.R."/>
            <person name="Okamura Y."/>
            <person name="Kirsch R."/>
            <person name="Pauchet Y."/>
        </authorList>
    </citation>
    <scope>NUCLEOTIDE SEQUENCE</scope>
    <source>
        <strain evidence="3">AMC_N1</strain>
    </source>
</reference>
<dbReference type="GO" id="GO:0005886">
    <property type="term" value="C:plasma membrane"/>
    <property type="evidence" value="ECO:0007669"/>
    <property type="project" value="TreeGrafter"/>
</dbReference>
<evidence type="ECO:0000313" key="4">
    <source>
        <dbReference type="Proteomes" id="UP001162162"/>
    </source>
</evidence>
<name>A0AAV8YPM3_9CUCU</name>
<proteinExistence type="predicted"/>